<reference evidence="2" key="1">
    <citation type="journal article" date="2019" name="Int. J. Syst. Evol. Microbiol.">
        <title>The Global Catalogue of Microorganisms (GCM) 10K type strain sequencing project: providing services to taxonomists for standard genome sequencing and annotation.</title>
        <authorList>
            <consortium name="The Broad Institute Genomics Platform"/>
            <consortium name="The Broad Institute Genome Sequencing Center for Infectious Disease"/>
            <person name="Wu L."/>
            <person name="Ma J."/>
        </authorList>
    </citation>
    <scope>NUCLEOTIDE SEQUENCE [LARGE SCALE GENOMIC DNA]</scope>
    <source>
        <strain evidence="2">CCUG 63418</strain>
    </source>
</reference>
<dbReference type="Proteomes" id="UP001596958">
    <property type="component" value="Unassembled WGS sequence"/>
</dbReference>
<proteinExistence type="predicted"/>
<comment type="caution">
    <text evidence="1">The sequence shown here is derived from an EMBL/GenBank/DDBJ whole genome shotgun (WGS) entry which is preliminary data.</text>
</comment>
<organism evidence="1 2">
    <name type="scientific">Mucilaginibacter calamicampi</name>
    <dbReference type="NCBI Taxonomy" id="1302352"/>
    <lineage>
        <taxon>Bacteria</taxon>
        <taxon>Pseudomonadati</taxon>
        <taxon>Bacteroidota</taxon>
        <taxon>Sphingobacteriia</taxon>
        <taxon>Sphingobacteriales</taxon>
        <taxon>Sphingobacteriaceae</taxon>
        <taxon>Mucilaginibacter</taxon>
    </lineage>
</organism>
<sequence>MKYIVIECFGGEEYATVVTDETGNNKVFDSWEEAKAEAADCQEGKVIEL</sequence>
<dbReference type="EMBL" id="JBHTHU010000001">
    <property type="protein sequence ID" value="MFD0749280.1"/>
    <property type="molecule type" value="Genomic_DNA"/>
</dbReference>
<accession>A0ABW2YTH5</accession>
<dbReference type="RefSeq" id="WP_377097496.1">
    <property type="nucleotide sequence ID" value="NZ_JBHTHU010000001.1"/>
</dbReference>
<evidence type="ECO:0000313" key="1">
    <source>
        <dbReference type="EMBL" id="MFD0749280.1"/>
    </source>
</evidence>
<name>A0ABW2YTH5_9SPHI</name>
<gene>
    <name evidence="1" type="ORF">ACFQZS_03945</name>
</gene>
<keyword evidence="2" id="KW-1185">Reference proteome</keyword>
<protein>
    <submittedName>
        <fullName evidence="1">Uncharacterized protein</fullName>
    </submittedName>
</protein>
<evidence type="ECO:0000313" key="2">
    <source>
        <dbReference type="Proteomes" id="UP001596958"/>
    </source>
</evidence>